<dbReference type="RefSeq" id="WP_106499147.1">
    <property type="nucleotide sequence ID" value="NZ_PXVC01000006.1"/>
</dbReference>
<organism evidence="1 2">
    <name type="scientific">Synechococcus lacustris str. Tous</name>
    <dbReference type="NCBI Taxonomy" id="1910958"/>
    <lineage>
        <taxon>Bacteria</taxon>
        <taxon>Bacillati</taxon>
        <taxon>Cyanobacteriota</taxon>
        <taxon>Cyanophyceae</taxon>
        <taxon>Synechococcales</taxon>
        <taxon>Synechococcaceae</taxon>
        <taxon>Synechococcus</taxon>
    </lineage>
</organism>
<proteinExistence type="predicted"/>
<comment type="caution">
    <text evidence="1">The sequence shown here is derived from an EMBL/GenBank/DDBJ whole genome shotgun (WGS) entry which is preliminary data.</text>
</comment>
<dbReference type="AlphaFoldDB" id="A0A2P7EGU7"/>
<evidence type="ECO:0000313" key="2">
    <source>
        <dbReference type="Proteomes" id="UP000240206"/>
    </source>
</evidence>
<name>A0A2P7EGU7_9SYNE</name>
<gene>
    <name evidence="1" type="ORF">C7K08_02870</name>
</gene>
<sequence length="100" mass="11249">MAADRLLSAVLSFYREEPQELLALEPLQDCRFSRGWSSLRIDCCDQVHLEEVSSLVDLVRIPLAALQLVRTIRLTAPGLPERAFPVRLPLFQNGQTSTAE</sequence>
<dbReference type="Proteomes" id="UP000240206">
    <property type="component" value="Unassembled WGS sequence"/>
</dbReference>
<protein>
    <submittedName>
        <fullName evidence="1">Uncharacterized protein</fullName>
    </submittedName>
</protein>
<dbReference type="EMBL" id="PXVC01000006">
    <property type="protein sequence ID" value="PSI02446.1"/>
    <property type="molecule type" value="Genomic_DNA"/>
</dbReference>
<evidence type="ECO:0000313" key="1">
    <source>
        <dbReference type="EMBL" id="PSI02446.1"/>
    </source>
</evidence>
<reference evidence="2" key="1">
    <citation type="submission" date="2018-03" db="EMBL/GenBank/DDBJ databases">
        <title>Ecological and genomic features of two cosmopolitan and abundant freshwater picocyanobacteria.</title>
        <authorList>
            <person name="Cabello-Yeves P.J."/>
            <person name="Picazo A."/>
            <person name="Camacho A."/>
            <person name="Callieri C."/>
            <person name="Rosselli R."/>
            <person name="Roda-Garcia J."/>
            <person name="Coutinho F.H."/>
            <person name="Rodriguez-Valera F."/>
        </authorList>
    </citation>
    <scope>NUCLEOTIDE SEQUENCE [LARGE SCALE GENOMIC DNA]</scope>
    <source>
        <strain evidence="2">Tous</strain>
    </source>
</reference>
<accession>A0A2P7EGU7</accession>
<keyword evidence="2" id="KW-1185">Reference proteome</keyword>
<dbReference type="STRING" id="1910958.BTM30_04160"/>